<dbReference type="InterPro" id="IPR037066">
    <property type="entry name" value="Plug_dom_sf"/>
</dbReference>
<keyword evidence="2 7" id="KW-0813">Transport</keyword>
<keyword evidence="5 7" id="KW-0472">Membrane</keyword>
<keyword evidence="11" id="KW-1185">Reference proteome</keyword>
<comment type="similarity">
    <text evidence="7">Belongs to the TonB-dependent receptor family.</text>
</comment>
<organism evidence="10 11">
    <name type="scientific">Butyricimonas faecalis</name>
    <dbReference type="NCBI Taxonomy" id="2093856"/>
    <lineage>
        <taxon>Bacteria</taxon>
        <taxon>Pseudomonadati</taxon>
        <taxon>Bacteroidota</taxon>
        <taxon>Bacteroidia</taxon>
        <taxon>Bacteroidales</taxon>
        <taxon>Odoribacteraceae</taxon>
        <taxon>Butyricimonas</taxon>
    </lineage>
</organism>
<dbReference type="EMBL" id="CP032819">
    <property type="protein sequence ID" value="AZS28735.1"/>
    <property type="molecule type" value="Genomic_DNA"/>
</dbReference>
<dbReference type="PROSITE" id="PS00018">
    <property type="entry name" value="EF_HAND_1"/>
    <property type="match status" value="1"/>
</dbReference>
<dbReference type="NCBIfam" id="TIGR04057">
    <property type="entry name" value="SusC_RagA_signa"/>
    <property type="match status" value="1"/>
</dbReference>
<dbReference type="SMART" id="SM00965">
    <property type="entry name" value="STN"/>
    <property type="match status" value="1"/>
</dbReference>
<name>A0A3S9VQF5_9BACT</name>
<sequence length="1208" mass="136720">MHKFDQFYNYRFENSTRNSIIKNHYLLKLDYMNELNDWRLQSCSPRYIFLRKCFFILIVMFFSMVTSFTSFGQTKERITLKLENMTLEQVLKRIELESGYRMLYNKELVAPVKGITIQVNNELLATVMDKCLDGTNLSYTIKENTIIIAKKGAENRMKMPTTIVKGVVKDKKGEPLIGVSVVIAGTAMGTATDGNGNFSLPVKDSTGTLLFTYIGFKMQRVVFHRGKELLVVMEEDLSELDAVTVIAYGSRKNRELIGAVSSVKADDMKELPTAGFENLLQGRMAGVEVVNQSGAPGGGGTLVVVRGYNTFNSQFDEPLSNSAPLYVIDGVPMYSFTSPRTGTNTIAEIDPSIIESVEVLKDAASAAIYGSRAGNGVILITTKKGKQGHSTFSANFSYTGSIFPKAPKHYGGMMERNYNIAALRGYRTASLFTGEYPNSIADASNFMGGQYDYFWNKGNSIDRNTIKALRVLQDSLNPFYNNATDWYKEAFRTGKIYNVNLQASGGTELMRYMVAAGYYSESGIMLSSDFNRMNVNVGLNIQPHKRIKLDTRLYAAYTDRSRGKSTNGKRLNYKVEGLTVDPRTASSLTLNSGVVKDKLLEALNEQIDKNNSYRFMGNMGLSFEFIDGLNVRIDGGIDYNQNNRNFFRPSTMDVTNMNENYIEEGITRNIFMQGEALLNYRFSIQEKHNFELLLGMSVDKSQLFENDADALGTPSDYIHYIQGVTSIKYTNPEWGEPQPYETVHASSSLEEKINLSYFGRLAYNFKSRYLFELTLRRDGSSVFGEDQRWATFPSVAIGWTFSDESFLKSVDWLSFGKIRASWGQSGVQFDKAYLAHGLMGIGSIYDGERGMSASGILNRKLGWEQSDQYDLGLDLDFLDYRIKFKFDYYYRYTKDKLWNVNLPSRGSFLGGFSKQWRNAMEVSNEGIEFEVTCDILRETKVTWRSKITAARNWNRFEKSYSGKDEDSFIIGKPLFNIYLYKDNGYYNSQDEVPVYYQTDGSKKYLMPMYATQYFTAGDPKIMDVNGDGRIDISDLVRVGSSVPKLYGGWANELKWRDFDLNLLFTYSLGRDMYKTYDIRSLDAYDGGQGGQALYINTDKASFWTEDNHKAQYARLGTLNAMGGMLESNLETVSYMKLKQLTLGYNLPKEWAKKVGMVGLRAFITGENVFTLSNYSGVDPEVVSIENGRDDFNAYPLARKWTIGLTLNF</sequence>
<dbReference type="Gene3D" id="2.170.130.10">
    <property type="entry name" value="TonB-dependent receptor, plug domain"/>
    <property type="match status" value="1"/>
</dbReference>
<evidence type="ECO:0000256" key="7">
    <source>
        <dbReference type="PROSITE-ProRule" id="PRU01360"/>
    </source>
</evidence>
<dbReference type="InterPro" id="IPR023996">
    <property type="entry name" value="TonB-dep_OMP_SusC/RagA"/>
</dbReference>
<evidence type="ECO:0000256" key="3">
    <source>
        <dbReference type="ARBA" id="ARBA00022452"/>
    </source>
</evidence>
<dbReference type="InterPro" id="IPR018247">
    <property type="entry name" value="EF_Hand_1_Ca_BS"/>
</dbReference>
<dbReference type="SUPFAM" id="SSF49464">
    <property type="entry name" value="Carboxypeptidase regulatory domain-like"/>
    <property type="match status" value="1"/>
</dbReference>
<keyword evidence="4 7" id="KW-0812">Transmembrane</keyword>
<dbReference type="InterPro" id="IPR023997">
    <property type="entry name" value="TonB-dep_OMP_SusC/RagA_CS"/>
</dbReference>
<dbReference type="NCBIfam" id="TIGR04056">
    <property type="entry name" value="OMP_RagA_SusC"/>
    <property type="match status" value="1"/>
</dbReference>
<evidence type="ECO:0000259" key="9">
    <source>
        <dbReference type="SMART" id="SM00965"/>
    </source>
</evidence>
<evidence type="ECO:0000313" key="10">
    <source>
        <dbReference type="EMBL" id="AZS28735.1"/>
    </source>
</evidence>
<comment type="subcellular location">
    <subcellularLocation>
        <location evidence="1 7">Cell outer membrane</location>
        <topology evidence="1 7">Multi-pass membrane protein</topology>
    </subcellularLocation>
</comment>
<dbReference type="InterPro" id="IPR012910">
    <property type="entry name" value="Plug_dom"/>
</dbReference>
<evidence type="ECO:0000256" key="5">
    <source>
        <dbReference type="ARBA" id="ARBA00023136"/>
    </source>
</evidence>
<dbReference type="AlphaFoldDB" id="A0A3S9VQF5"/>
<evidence type="ECO:0000313" key="11">
    <source>
        <dbReference type="Proteomes" id="UP000270673"/>
    </source>
</evidence>
<gene>
    <name evidence="10" type="ORF">D8S85_03655</name>
</gene>
<evidence type="ECO:0000256" key="4">
    <source>
        <dbReference type="ARBA" id="ARBA00022692"/>
    </source>
</evidence>
<proteinExistence type="inferred from homology"/>
<dbReference type="GO" id="GO:0009279">
    <property type="term" value="C:cell outer membrane"/>
    <property type="evidence" value="ECO:0007669"/>
    <property type="project" value="UniProtKB-SubCell"/>
</dbReference>
<dbReference type="Pfam" id="PF07715">
    <property type="entry name" value="Plug"/>
    <property type="match status" value="1"/>
</dbReference>
<evidence type="ECO:0000256" key="1">
    <source>
        <dbReference type="ARBA" id="ARBA00004571"/>
    </source>
</evidence>
<dbReference type="Gene3D" id="3.55.50.30">
    <property type="match status" value="1"/>
</dbReference>
<dbReference type="PROSITE" id="PS52016">
    <property type="entry name" value="TONB_DEPENDENT_REC_3"/>
    <property type="match status" value="1"/>
</dbReference>
<feature type="domain" description="Secretin/TonB short N-terminal" evidence="9">
    <location>
        <begin position="100"/>
        <end position="151"/>
    </location>
</feature>
<dbReference type="Pfam" id="PF07660">
    <property type="entry name" value="STN"/>
    <property type="match status" value="1"/>
</dbReference>
<reference evidence="10 11" key="1">
    <citation type="submission" date="2018-10" db="EMBL/GenBank/DDBJ databases">
        <title>Butyricimonas faecalis sp. nov., isolated from human faeces and emended description of the genus Butyricimonas.</title>
        <authorList>
            <person name="Le Roy T."/>
            <person name="Van der Smissen P."/>
            <person name="Paquot A."/>
            <person name="Delzenne N."/>
            <person name="Muccioli G."/>
            <person name="Collet J.-F."/>
            <person name="Cani P.D."/>
        </authorList>
    </citation>
    <scope>NUCLEOTIDE SEQUENCE [LARGE SCALE GENOMIC DNA]</scope>
    <source>
        <strain evidence="10 11">H184</strain>
    </source>
</reference>
<dbReference type="SUPFAM" id="SSF56935">
    <property type="entry name" value="Porins"/>
    <property type="match status" value="1"/>
</dbReference>
<dbReference type="KEGG" id="buy:D8S85_03655"/>
<keyword evidence="3 7" id="KW-1134">Transmembrane beta strand</keyword>
<feature type="transmembrane region" description="Helical" evidence="8">
    <location>
        <begin position="49"/>
        <end position="71"/>
    </location>
</feature>
<dbReference type="Pfam" id="PF13715">
    <property type="entry name" value="CarbopepD_reg_2"/>
    <property type="match status" value="1"/>
</dbReference>
<keyword evidence="6 7" id="KW-0998">Cell outer membrane</keyword>
<protein>
    <submittedName>
        <fullName evidence="10">SusC/RagA family TonB-linked outer membrane protein</fullName>
    </submittedName>
</protein>
<evidence type="ECO:0000256" key="2">
    <source>
        <dbReference type="ARBA" id="ARBA00022448"/>
    </source>
</evidence>
<dbReference type="InterPro" id="IPR036942">
    <property type="entry name" value="Beta-barrel_TonB_sf"/>
</dbReference>
<dbReference type="Gene3D" id="2.40.170.20">
    <property type="entry name" value="TonB-dependent receptor, beta-barrel domain"/>
    <property type="match status" value="1"/>
</dbReference>
<evidence type="ECO:0000256" key="6">
    <source>
        <dbReference type="ARBA" id="ARBA00023237"/>
    </source>
</evidence>
<accession>A0A3S9VQF5</accession>
<dbReference type="Gene3D" id="2.60.40.1120">
    <property type="entry name" value="Carboxypeptidase-like, regulatory domain"/>
    <property type="match status" value="1"/>
</dbReference>
<evidence type="ECO:0000256" key="8">
    <source>
        <dbReference type="SAM" id="Phobius"/>
    </source>
</evidence>
<keyword evidence="8" id="KW-1133">Transmembrane helix</keyword>
<dbReference type="InterPro" id="IPR008969">
    <property type="entry name" value="CarboxyPept-like_regulatory"/>
</dbReference>
<dbReference type="OrthoDB" id="9768177at2"/>
<dbReference type="Proteomes" id="UP000270673">
    <property type="component" value="Chromosome"/>
</dbReference>
<dbReference type="InterPro" id="IPR039426">
    <property type="entry name" value="TonB-dep_rcpt-like"/>
</dbReference>
<dbReference type="InterPro" id="IPR011662">
    <property type="entry name" value="Secretin/TonB_short_N"/>
</dbReference>